<evidence type="ECO:0000313" key="3">
    <source>
        <dbReference type="Proteomes" id="UP001596445"/>
    </source>
</evidence>
<feature type="transmembrane region" description="Helical" evidence="1">
    <location>
        <begin position="230"/>
        <end position="248"/>
    </location>
</feature>
<keyword evidence="1" id="KW-1133">Transmembrane helix</keyword>
<protein>
    <submittedName>
        <fullName evidence="2">Uncharacterized protein</fullName>
    </submittedName>
</protein>
<evidence type="ECO:0000256" key="1">
    <source>
        <dbReference type="SAM" id="Phobius"/>
    </source>
</evidence>
<gene>
    <name evidence="2" type="ORF">ACFQQG_03550</name>
</gene>
<comment type="caution">
    <text evidence="2">The sequence shown here is derived from an EMBL/GenBank/DDBJ whole genome shotgun (WGS) entry which is preliminary data.</text>
</comment>
<evidence type="ECO:0000313" key="2">
    <source>
        <dbReference type="EMBL" id="MFC7057414.1"/>
    </source>
</evidence>
<reference evidence="2 3" key="1">
    <citation type="journal article" date="2019" name="Int. J. Syst. Evol. Microbiol.">
        <title>The Global Catalogue of Microorganisms (GCM) 10K type strain sequencing project: providing services to taxonomists for standard genome sequencing and annotation.</title>
        <authorList>
            <consortium name="The Broad Institute Genomics Platform"/>
            <consortium name="The Broad Institute Genome Sequencing Center for Infectious Disease"/>
            <person name="Wu L."/>
            <person name="Ma J."/>
        </authorList>
    </citation>
    <scope>NUCLEOTIDE SEQUENCE [LARGE SCALE GENOMIC DNA]</scope>
    <source>
        <strain evidence="2 3">JCM 30072</strain>
    </source>
</reference>
<dbReference type="AlphaFoldDB" id="A0ABD5W1B4"/>
<feature type="transmembrane region" description="Helical" evidence="1">
    <location>
        <begin position="102"/>
        <end position="123"/>
    </location>
</feature>
<keyword evidence="1" id="KW-0472">Membrane</keyword>
<feature type="transmembrane region" description="Helical" evidence="1">
    <location>
        <begin position="31"/>
        <end position="55"/>
    </location>
</feature>
<dbReference type="GeneID" id="76629275"/>
<dbReference type="EMBL" id="JBHSZI010000001">
    <property type="protein sequence ID" value="MFC7057414.1"/>
    <property type="molecule type" value="Genomic_DNA"/>
</dbReference>
<feature type="transmembrane region" description="Helical" evidence="1">
    <location>
        <begin position="153"/>
        <end position="170"/>
    </location>
</feature>
<sequence length="278" mass="30094">MEVEDEHVDFGLLVGVHVLAVAVLFTSDLGVHVSGLFVLLQLSTMLFLYCGAALFTEPESSVADRETVVPAGPSDWIDRRFDADSGLSVPRLPPLNLKNLRFVVPSFLLGLVLATGIGAALTVEGGFSGKSRGSGGASLTELFQQFVVFKKPLVALAGILLIAAESVRFYRCHVATGRYRQWTTHMMLTPLVQYLSLAFFVSFFFALYAVLTLLTFAIGAASIVGDSLGRTLWIALLLTSGLVLKLAIEWGRVRGERQLDVPTGSRLVAYFTPTPPND</sequence>
<accession>A0ABD5W1B4</accession>
<dbReference type="RefSeq" id="WP_267163168.1">
    <property type="nucleotide sequence ID" value="NZ_CP112972.1"/>
</dbReference>
<proteinExistence type="predicted"/>
<keyword evidence="3" id="KW-1185">Reference proteome</keyword>
<dbReference type="Proteomes" id="UP001596445">
    <property type="component" value="Unassembled WGS sequence"/>
</dbReference>
<feature type="transmembrane region" description="Helical" evidence="1">
    <location>
        <begin position="191"/>
        <end position="224"/>
    </location>
</feature>
<feature type="transmembrane region" description="Helical" evidence="1">
    <location>
        <begin position="7"/>
        <end position="25"/>
    </location>
</feature>
<organism evidence="2 3">
    <name type="scientific">Halovenus salina</name>
    <dbReference type="NCBI Taxonomy" id="1510225"/>
    <lineage>
        <taxon>Archaea</taxon>
        <taxon>Methanobacteriati</taxon>
        <taxon>Methanobacteriota</taxon>
        <taxon>Stenosarchaea group</taxon>
        <taxon>Halobacteria</taxon>
        <taxon>Halobacteriales</taxon>
        <taxon>Haloarculaceae</taxon>
        <taxon>Halovenus</taxon>
    </lineage>
</organism>
<name>A0ABD5W1B4_9EURY</name>
<keyword evidence="1" id="KW-0812">Transmembrane</keyword>